<dbReference type="AlphaFoldDB" id="A0A195CK46"/>
<dbReference type="Proteomes" id="UP000078542">
    <property type="component" value="Unassembled WGS sequence"/>
</dbReference>
<keyword evidence="2" id="KW-1185">Reference proteome</keyword>
<accession>A0A195CK46</accession>
<dbReference type="STRING" id="456900.A0A195CK46"/>
<sequence length="377" mass="43207">MVEHDDEGAMVEIEKRDCSVRAVGCPPLPNFDSLSLTCLGQNFSDQCGLFDVVVRPMLQQGHEGELCSWLKEMSLICTVSNCPHADCKGRSLIWNPARIVDKYIWSCPDCMRKQSIREKSFFLGIKCDLKMCLQLILGWCQKIPFEDTSSYIDVKKHVARKIYERCDEVSAIYVKKHPEDWLLGSEGAILIVDEFPGGYMMEHQPDINSTKKRNNNLHTIICVAEANTIPPRIWLHMIEAIPEPQKMDKLQTGVDKSNMVKEALKEITRHIIPGSYIVANDRARCCSYESLQSLRQYKIISVEQLQKFDPPGKNKLLNNLETIWQSAIEICEEVQEATHTSGQHIIARHLWRQKFGVSPSSAFQDMLNHIAEYYRFS</sequence>
<name>A0A195CK46_9HYME</name>
<reference evidence="1 2" key="1">
    <citation type="submission" date="2016-03" db="EMBL/GenBank/DDBJ databases">
        <title>Cyphomyrmex costatus WGS genome.</title>
        <authorList>
            <person name="Nygaard S."/>
            <person name="Hu H."/>
            <person name="Boomsma J."/>
            <person name="Zhang G."/>
        </authorList>
    </citation>
    <scope>NUCLEOTIDE SEQUENCE [LARGE SCALE GENOMIC DNA]</scope>
    <source>
        <strain evidence="1">MS0001</strain>
        <tissue evidence="1">Whole body</tissue>
    </source>
</reference>
<evidence type="ECO:0000313" key="2">
    <source>
        <dbReference type="Proteomes" id="UP000078542"/>
    </source>
</evidence>
<protein>
    <submittedName>
        <fullName evidence="1">Uncharacterized protein</fullName>
    </submittedName>
</protein>
<dbReference type="EMBL" id="KQ977642">
    <property type="protein sequence ID" value="KYN01083.1"/>
    <property type="molecule type" value="Genomic_DNA"/>
</dbReference>
<organism evidence="1 2">
    <name type="scientific">Cyphomyrmex costatus</name>
    <dbReference type="NCBI Taxonomy" id="456900"/>
    <lineage>
        <taxon>Eukaryota</taxon>
        <taxon>Metazoa</taxon>
        <taxon>Ecdysozoa</taxon>
        <taxon>Arthropoda</taxon>
        <taxon>Hexapoda</taxon>
        <taxon>Insecta</taxon>
        <taxon>Pterygota</taxon>
        <taxon>Neoptera</taxon>
        <taxon>Endopterygota</taxon>
        <taxon>Hymenoptera</taxon>
        <taxon>Apocrita</taxon>
        <taxon>Aculeata</taxon>
        <taxon>Formicoidea</taxon>
        <taxon>Formicidae</taxon>
        <taxon>Myrmicinae</taxon>
        <taxon>Cyphomyrmex</taxon>
    </lineage>
</organism>
<proteinExistence type="predicted"/>
<gene>
    <name evidence="1" type="ORF">ALC62_08309</name>
</gene>
<evidence type="ECO:0000313" key="1">
    <source>
        <dbReference type="EMBL" id="KYN01083.1"/>
    </source>
</evidence>